<dbReference type="Proteomes" id="UP000688137">
    <property type="component" value="Unassembled WGS sequence"/>
</dbReference>
<sequence length="184" mass="21390">MLLKTRHRSSLQTTHDSFLSELEVDRIISSCNVTLAKVTSEHDEIKVQIQDYKASIDYLQKSNIQQEKQLKVLKSNLDDKEYVQNIKNDVLKKLNGIEHNMGNLEKYLEEIQNITKEIEQSPIMWKCIRCGFAQKEGQNEASCTYHPGKLKYFSCRLCGQDEYFTCCNRCRDCLYGCTKGLHKP</sequence>
<comment type="caution">
    <text evidence="1">The sequence shown here is derived from an EMBL/GenBank/DDBJ whole genome shotgun (WGS) entry which is preliminary data.</text>
</comment>
<dbReference type="EMBL" id="CAJJDM010000044">
    <property type="protein sequence ID" value="CAD8069895.1"/>
    <property type="molecule type" value="Genomic_DNA"/>
</dbReference>
<dbReference type="AlphaFoldDB" id="A0A8S1LV51"/>
<gene>
    <name evidence="1" type="ORF">PPRIM_AZ9-3.1.T0440292</name>
</gene>
<name>A0A8S1LV51_PARPR</name>
<evidence type="ECO:0000313" key="1">
    <source>
        <dbReference type="EMBL" id="CAD8069895.1"/>
    </source>
</evidence>
<proteinExistence type="predicted"/>
<evidence type="ECO:0000313" key="2">
    <source>
        <dbReference type="Proteomes" id="UP000688137"/>
    </source>
</evidence>
<keyword evidence="2" id="KW-1185">Reference proteome</keyword>
<accession>A0A8S1LV51</accession>
<dbReference type="OMA" id="CIRCGFA"/>
<organism evidence="1 2">
    <name type="scientific">Paramecium primaurelia</name>
    <dbReference type="NCBI Taxonomy" id="5886"/>
    <lineage>
        <taxon>Eukaryota</taxon>
        <taxon>Sar</taxon>
        <taxon>Alveolata</taxon>
        <taxon>Ciliophora</taxon>
        <taxon>Intramacronucleata</taxon>
        <taxon>Oligohymenophorea</taxon>
        <taxon>Peniculida</taxon>
        <taxon>Parameciidae</taxon>
        <taxon>Paramecium</taxon>
    </lineage>
</organism>
<reference evidence="1" key="1">
    <citation type="submission" date="2021-01" db="EMBL/GenBank/DDBJ databases">
        <authorList>
            <consortium name="Genoscope - CEA"/>
            <person name="William W."/>
        </authorList>
    </citation>
    <scope>NUCLEOTIDE SEQUENCE</scope>
</reference>
<protein>
    <submittedName>
        <fullName evidence="1">Uncharacterized protein</fullName>
    </submittedName>
</protein>